<dbReference type="Proteomes" id="UP000821865">
    <property type="component" value="Chromosome 5"/>
</dbReference>
<comment type="caution">
    <text evidence="1">The sequence shown here is derived from an EMBL/GenBank/DDBJ whole genome shotgun (WGS) entry which is preliminary data.</text>
</comment>
<accession>A0ACB8CPK1</accession>
<proteinExistence type="predicted"/>
<evidence type="ECO:0000313" key="2">
    <source>
        <dbReference type="Proteomes" id="UP000821865"/>
    </source>
</evidence>
<sequence length="165" mass="18082">MSLGECITLAKAACPASSKVVGQVEVGTQCSLPLTDKSVGCSFKAGSQSRSVQTVETVDQSSSTSDGTFLAKALFLRNSTELFVGFLTLFQKTEPLLHIFFSEMEVLVKKVLGHFSRREVYQENSGEALKLLGIERLSNWKEHIEIGSNTEAALSDWALDEKKLF</sequence>
<name>A0ACB8CPK1_DERSI</name>
<dbReference type="EMBL" id="CM023474">
    <property type="protein sequence ID" value="KAH7948952.1"/>
    <property type="molecule type" value="Genomic_DNA"/>
</dbReference>
<evidence type="ECO:0000313" key="1">
    <source>
        <dbReference type="EMBL" id="KAH7948952.1"/>
    </source>
</evidence>
<gene>
    <name evidence="1" type="ORF">HPB49_003627</name>
</gene>
<keyword evidence="2" id="KW-1185">Reference proteome</keyword>
<organism evidence="1 2">
    <name type="scientific">Dermacentor silvarum</name>
    <name type="common">Tick</name>
    <dbReference type="NCBI Taxonomy" id="543639"/>
    <lineage>
        <taxon>Eukaryota</taxon>
        <taxon>Metazoa</taxon>
        <taxon>Ecdysozoa</taxon>
        <taxon>Arthropoda</taxon>
        <taxon>Chelicerata</taxon>
        <taxon>Arachnida</taxon>
        <taxon>Acari</taxon>
        <taxon>Parasitiformes</taxon>
        <taxon>Ixodida</taxon>
        <taxon>Ixodoidea</taxon>
        <taxon>Ixodidae</taxon>
        <taxon>Rhipicephalinae</taxon>
        <taxon>Dermacentor</taxon>
    </lineage>
</organism>
<reference evidence="1" key="1">
    <citation type="submission" date="2020-05" db="EMBL/GenBank/DDBJ databases">
        <title>Large-scale comparative analyses of tick genomes elucidate their genetic diversity and vector capacities.</title>
        <authorList>
            <person name="Jia N."/>
            <person name="Wang J."/>
            <person name="Shi W."/>
            <person name="Du L."/>
            <person name="Sun Y."/>
            <person name="Zhan W."/>
            <person name="Jiang J."/>
            <person name="Wang Q."/>
            <person name="Zhang B."/>
            <person name="Ji P."/>
            <person name="Sakyi L.B."/>
            <person name="Cui X."/>
            <person name="Yuan T."/>
            <person name="Jiang B."/>
            <person name="Yang W."/>
            <person name="Lam T.T.-Y."/>
            <person name="Chang Q."/>
            <person name="Ding S."/>
            <person name="Wang X."/>
            <person name="Zhu J."/>
            <person name="Ruan X."/>
            <person name="Zhao L."/>
            <person name="Wei J."/>
            <person name="Que T."/>
            <person name="Du C."/>
            <person name="Cheng J."/>
            <person name="Dai P."/>
            <person name="Han X."/>
            <person name="Huang E."/>
            <person name="Gao Y."/>
            <person name="Liu J."/>
            <person name="Shao H."/>
            <person name="Ye R."/>
            <person name="Li L."/>
            <person name="Wei W."/>
            <person name="Wang X."/>
            <person name="Wang C."/>
            <person name="Yang T."/>
            <person name="Huo Q."/>
            <person name="Li W."/>
            <person name="Guo W."/>
            <person name="Chen H."/>
            <person name="Zhou L."/>
            <person name="Ni X."/>
            <person name="Tian J."/>
            <person name="Zhou Y."/>
            <person name="Sheng Y."/>
            <person name="Liu T."/>
            <person name="Pan Y."/>
            <person name="Xia L."/>
            <person name="Li J."/>
            <person name="Zhao F."/>
            <person name="Cao W."/>
        </authorList>
    </citation>
    <scope>NUCLEOTIDE SEQUENCE</scope>
    <source>
        <strain evidence="1">Dsil-2018</strain>
    </source>
</reference>
<protein>
    <submittedName>
        <fullName evidence="1">Uncharacterized protein</fullName>
    </submittedName>
</protein>